<proteinExistence type="predicted"/>
<dbReference type="Proteomes" id="UP000801492">
    <property type="component" value="Unassembled WGS sequence"/>
</dbReference>
<protein>
    <submittedName>
        <fullName evidence="2">Uncharacterized protein</fullName>
    </submittedName>
</protein>
<organism evidence="2 3">
    <name type="scientific">Ignelater luminosus</name>
    <name type="common">Cucubano</name>
    <name type="synonym">Pyrophorus luminosus</name>
    <dbReference type="NCBI Taxonomy" id="2038154"/>
    <lineage>
        <taxon>Eukaryota</taxon>
        <taxon>Metazoa</taxon>
        <taxon>Ecdysozoa</taxon>
        <taxon>Arthropoda</taxon>
        <taxon>Hexapoda</taxon>
        <taxon>Insecta</taxon>
        <taxon>Pterygota</taxon>
        <taxon>Neoptera</taxon>
        <taxon>Endopterygota</taxon>
        <taxon>Coleoptera</taxon>
        <taxon>Polyphaga</taxon>
        <taxon>Elateriformia</taxon>
        <taxon>Elateroidea</taxon>
        <taxon>Elateridae</taxon>
        <taxon>Agrypninae</taxon>
        <taxon>Pyrophorini</taxon>
        <taxon>Ignelater</taxon>
    </lineage>
</organism>
<keyword evidence="3" id="KW-1185">Reference proteome</keyword>
<sequence length="538" mass="62288">MYKTRGKPEDPWNKEAAKQEKDLAEAIQVNQIQRNGADQHLQRFLWNPTTRQKEIARRQNNYEQFRMIYQDKLRKSSTSLLKEKKVVDVTCNKQNRIKRNVNRAQTAAPSNCCTKPAILKAPLSSTKTVKVQVPPPHQEAAIFCPPRLGTAQTLPFLHKLKEIEKLEETLVGNKTVSIEGGDQTDFLKELLEAHIEVDVGNAQLEEINRILKAAKLHNGKIWNVVRTLGPVKEEEEPLQENQTNKKETSKKTKEKEETLGKKNRLLLTLNDVNQRIQKMQAKFFSDNRPRYRSVKTRNFIRSNYLKDDVELLYKNKNYDGLGNNKKLDDEDLKLQSNSQEKCNDNFIKEAIFENLTIEEIGTSPFNTIHKFEPEVNFRVPRLNLDSNDDFVKEFTDQTTSPINYDIQPSPIILTYNDKDEMYEHENSFKISANTNQNSDKGISAKSEFKSKLRESILKSNFLMKEFDINPKDMHFDVLHKVPSILENKTSNRMSLLPENIIQRMKNERIAANHAKGRNAKLCTPTAHYVLKDTLYCTE</sequence>
<evidence type="ECO:0000313" key="2">
    <source>
        <dbReference type="EMBL" id="KAF2886769.1"/>
    </source>
</evidence>
<feature type="region of interest" description="Disordered" evidence="1">
    <location>
        <begin position="233"/>
        <end position="257"/>
    </location>
</feature>
<comment type="caution">
    <text evidence="2">The sequence shown here is derived from an EMBL/GenBank/DDBJ whole genome shotgun (WGS) entry which is preliminary data.</text>
</comment>
<dbReference type="EMBL" id="VTPC01086478">
    <property type="protein sequence ID" value="KAF2886769.1"/>
    <property type="molecule type" value="Genomic_DNA"/>
</dbReference>
<name>A0A8K0G5I4_IGNLU</name>
<reference evidence="2" key="1">
    <citation type="submission" date="2019-08" db="EMBL/GenBank/DDBJ databases">
        <title>The genome of the North American firefly Photinus pyralis.</title>
        <authorList>
            <consortium name="Photinus pyralis genome working group"/>
            <person name="Fallon T.R."/>
            <person name="Sander Lower S.E."/>
            <person name="Weng J.-K."/>
        </authorList>
    </citation>
    <scope>NUCLEOTIDE SEQUENCE</scope>
    <source>
        <strain evidence="2">TRF0915ILg1</strain>
        <tissue evidence="2">Whole body</tissue>
    </source>
</reference>
<evidence type="ECO:0000256" key="1">
    <source>
        <dbReference type="SAM" id="MobiDB-lite"/>
    </source>
</evidence>
<dbReference type="AlphaFoldDB" id="A0A8K0G5I4"/>
<dbReference type="OrthoDB" id="6703244at2759"/>
<evidence type="ECO:0000313" key="3">
    <source>
        <dbReference type="Proteomes" id="UP000801492"/>
    </source>
</evidence>
<feature type="compositionally biased region" description="Basic and acidic residues" evidence="1">
    <location>
        <begin position="243"/>
        <end position="257"/>
    </location>
</feature>
<gene>
    <name evidence="2" type="ORF">ILUMI_19404</name>
</gene>
<accession>A0A8K0G5I4</accession>